<gene>
    <name evidence="1" type="ORF">X777_10894</name>
</gene>
<dbReference type="STRING" id="2015173.A0A026W766"/>
<dbReference type="EMBL" id="KK107435">
    <property type="protein sequence ID" value="EZA50869.1"/>
    <property type="molecule type" value="Genomic_DNA"/>
</dbReference>
<protein>
    <submittedName>
        <fullName evidence="1">Uncharacterized protein</fullName>
    </submittedName>
</protein>
<evidence type="ECO:0000313" key="1">
    <source>
        <dbReference type="EMBL" id="EZA50869.1"/>
    </source>
</evidence>
<dbReference type="Proteomes" id="UP000053097">
    <property type="component" value="Unassembled WGS sequence"/>
</dbReference>
<keyword evidence="2" id="KW-1185">Reference proteome</keyword>
<dbReference type="OMA" id="NHPVTIN"/>
<reference evidence="1 2" key="1">
    <citation type="journal article" date="2014" name="Curr. Biol.">
        <title>The genome of the clonal raider ant Cerapachys biroi.</title>
        <authorList>
            <person name="Oxley P.R."/>
            <person name="Ji L."/>
            <person name="Fetter-Pruneda I."/>
            <person name="McKenzie S.K."/>
            <person name="Li C."/>
            <person name="Hu H."/>
            <person name="Zhang G."/>
            <person name="Kronauer D.J."/>
        </authorList>
    </citation>
    <scope>NUCLEOTIDE SEQUENCE [LARGE SCALE GENOMIC DNA]</scope>
</reference>
<dbReference type="OrthoDB" id="7677471at2759"/>
<dbReference type="AlphaFoldDB" id="A0A026W766"/>
<sequence>MIILSYHVSYHLLYRYDSYNLDKGPVIYKAYYPDTRKSHQEKPYFDQNTVLETSFQMPSDQSAYSTETADRPIWNNESSVVANDERRILSKEQWKVMKTRHIENVNIKEISKLVRRAISRDLENWNALERYLGRTSNQAQPISQSEMYFKKSHENEKNYNYPFEINQRTFNPSQQLRSKVLQKLETRDVEQLQPTYLEEVDASEIKDTMKDEAIVNGMQAADASSVNVISDSSMENIFQPRPQLIRYMFFRKLTPQRNEQIEKVTDELTLRNYGDDRIHEAITNDSRNKQVKENVKITSIEVSKLPRHKIRHHHDEWPKRHYSTHRYRAQSTVYPINTEK</sequence>
<name>A0A026W766_OOCBI</name>
<evidence type="ECO:0000313" key="2">
    <source>
        <dbReference type="Proteomes" id="UP000053097"/>
    </source>
</evidence>
<organism evidence="1 2">
    <name type="scientific">Ooceraea biroi</name>
    <name type="common">Clonal raider ant</name>
    <name type="synonym">Cerapachys biroi</name>
    <dbReference type="NCBI Taxonomy" id="2015173"/>
    <lineage>
        <taxon>Eukaryota</taxon>
        <taxon>Metazoa</taxon>
        <taxon>Ecdysozoa</taxon>
        <taxon>Arthropoda</taxon>
        <taxon>Hexapoda</taxon>
        <taxon>Insecta</taxon>
        <taxon>Pterygota</taxon>
        <taxon>Neoptera</taxon>
        <taxon>Endopterygota</taxon>
        <taxon>Hymenoptera</taxon>
        <taxon>Apocrita</taxon>
        <taxon>Aculeata</taxon>
        <taxon>Formicoidea</taxon>
        <taxon>Formicidae</taxon>
        <taxon>Dorylinae</taxon>
        <taxon>Ooceraea</taxon>
    </lineage>
</organism>
<accession>A0A026W766</accession>
<proteinExistence type="predicted"/>